<gene>
    <name evidence="1" type="ORF">PIB30_050672</name>
</gene>
<keyword evidence="2" id="KW-1185">Reference proteome</keyword>
<comment type="caution">
    <text evidence="1">The sequence shown here is derived from an EMBL/GenBank/DDBJ whole genome shotgun (WGS) entry which is preliminary data.</text>
</comment>
<accession>A0ABU6YJH0</accession>
<protein>
    <submittedName>
        <fullName evidence="1">Uncharacterized protein</fullName>
    </submittedName>
</protein>
<name>A0ABU6YJH0_9FABA</name>
<proteinExistence type="predicted"/>
<evidence type="ECO:0000313" key="2">
    <source>
        <dbReference type="Proteomes" id="UP001341840"/>
    </source>
</evidence>
<dbReference type="EMBL" id="JASCZI010242006">
    <property type="protein sequence ID" value="MED6209028.1"/>
    <property type="molecule type" value="Genomic_DNA"/>
</dbReference>
<feature type="non-terminal residue" evidence="1">
    <location>
        <position position="55"/>
    </location>
</feature>
<organism evidence="1 2">
    <name type="scientific">Stylosanthes scabra</name>
    <dbReference type="NCBI Taxonomy" id="79078"/>
    <lineage>
        <taxon>Eukaryota</taxon>
        <taxon>Viridiplantae</taxon>
        <taxon>Streptophyta</taxon>
        <taxon>Embryophyta</taxon>
        <taxon>Tracheophyta</taxon>
        <taxon>Spermatophyta</taxon>
        <taxon>Magnoliopsida</taxon>
        <taxon>eudicotyledons</taxon>
        <taxon>Gunneridae</taxon>
        <taxon>Pentapetalae</taxon>
        <taxon>rosids</taxon>
        <taxon>fabids</taxon>
        <taxon>Fabales</taxon>
        <taxon>Fabaceae</taxon>
        <taxon>Papilionoideae</taxon>
        <taxon>50 kb inversion clade</taxon>
        <taxon>dalbergioids sensu lato</taxon>
        <taxon>Dalbergieae</taxon>
        <taxon>Pterocarpus clade</taxon>
        <taxon>Stylosanthes</taxon>
    </lineage>
</organism>
<dbReference type="Proteomes" id="UP001341840">
    <property type="component" value="Unassembled WGS sequence"/>
</dbReference>
<reference evidence="1 2" key="1">
    <citation type="journal article" date="2023" name="Plants (Basel)">
        <title>Bridging the Gap: Combining Genomics and Transcriptomics Approaches to Understand Stylosanthes scabra, an Orphan Legume from the Brazilian Caatinga.</title>
        <authorList>
            <person name="Ferreira-Neto J.R.C."/>
            <person name="da Silva M.D."/>
            <person name="Binneck E."/>
            <person name="de Melo N.F."/>
            <person name="da Silva R.H."/>
            <person name="de Melo A.L.T.M."/>
            <person name="Pandolfi V."/>
            <person name="Bustamante F.O."/>
            <person name="Brasileiro-Vidal A.C."/>
            <person name="Benko-Iseppon A.M."/>
        </authorList>
    </citation>
    <scope>NUCLEOTIDE SEQUENCE [LARGE SCALE GENOMIC DNA]</scope>
    <source>
        <tissue evidence="1">Leaves</tissue>
    </source>
</reference>
<evidence type="ECO:0000313" key="1">
    <source>
        <dbReference type="EMBL" id="MED6209028.1"/>
    </source>
</evidence>
<sequence>MLCGVSGAGEGCICRGWKLQCVRRELLRLGEAASSSPQVASILSCSPQARANLVQ</sequence>